<evidence type="ECO:0000313" key="3">
    <source>
        <dbReference type="Proteomes" id="UP000290942"/>
    </source>
</evidence>
<dbReference type="EMBL" id="LR214970">
    <property type="protein sequence ID" value="VEU60487.1"/>
    <property type="molecule type" value="Genomic_DNA"/>
</dbReference>
<dbReference type="GO" id="GO:0008236">
    <property type="term" value="F:serine-type peptidase activity"/>
    <property type="evidence" value="ECO:0007669"/>
    <property type="project" value="InterPro"/>
</dbReference>
<dbReference type="SUPFAM" id="SSF52096">
    <property type="entry name" value="ClpP/crotonase"/>
    <property type="match status" value="1"/>
</dbReference>
<feature type="domain" description="Tail specific protease" evidence="1">
    <location>
        <begin position="404"/>
        <end position="572"/>
    </location>
</feature>
<evidence type="ECO:0000259" key="1">
    <source>
        <dbReference type="Pfam" id="PF03572"/>
    </source>
</evidence>
<dbReference type="InterPro" id="IPR005151">
    <property type="entry name" value="Tail-specific_protease"/>
</dbReference>
<proteinExistence type="predicted"/>
<dbReference type="InterPro" id="IPR029045">
    <property type="entry name" value="ClpP/crotonase-like_dom_sf"/>
</dbReference>
<dbReference type="Pfam" id="PF03572">
    <property type="entry name" value="Peptidase_S41"/>
    <property type="match status" value="1"/>
</dbReference>
<protein>
    <submittedName>
        <fullName evidence="2">Peptidase, S41 family</fullName>
    </submittedName>
</protein>
<evidence type="ECO:0000313" key="2">
    <source>
        <dbReference type="EMBL" id="VEU60487.1"/>
    </source>
</evidence>
<name>A0A449A8A6_9BACT</name>
<dbReference type="AlphaFoldDB" id="A0A449A8A6"/>
<sequence length="590" mass="68493">MVKKRIWIPLTVAACVIAMSPIVAAPFLLNILKNKFYDSNIQNIKDSETPKQLNLYKNAELVNVSNGFLQEPSEIRVYQHKESEDYYINAIEVFKKMNNFFRLNGVNANNINNKFVLSNNGANVYFNEKDSTISFKNFNDFSFIKTTINRDYNKYINEQYTSFKLNKSDFKNINLAEYGFNFYVSGVNLYLPVSVFNLLFCSPNYFNLQFNGEKLMVSNYDATHDINFSNNEYVIDFYKDKSNIQNSKQRSTNLNFLALLFDHFHGLSNQIYKENGVKNFKELLKKHSLNEQILKNQVSEHEKSYYQIWYKYFDDLHSRIISKSYAAESSRFQINDGIYLSKRRDEFRSIYSKLVKLRREKNKLNKITHFYKDTARIILDSFLVGTHEQINSSDRFKYDSYWLMNDAISEIKRVDKDNKIKNIVLDISLNGGGSSAALQRVLGFITNRSQNLFIQDRMSEIYTNISFTIGTNQDGLYNYKDSYNNYNWYILAGKNTFSAANVLAHSAKTTKYAKLIGQKSGGGMFAVLPTVLPDGTHVDISSQSGWTSGTNNKIKSIDDLPYTEHGVEPDYYIPYEKFYDDNILENLFGN</sequence>
<gene>
    <name evidence="2" type="ORF">NCTC10122_00075</name>
</gene>
<reference evidence="2 3" key="1">
    <citation type="submission" date="2019-01" db="EMBL/GenBank/DDBJ databases">
        <authorList>
            <consortium name="Pathogen Informatics"/>
        </authorList>
    </citation>
    <scope>NUCLEOTIDE SEQUENCE [LARGE SCALE GENOMIC DNA]</scope>
    <source>
        <strain evidence="2 3">NCTC10122</strain>
    </source>
</reference>
<dbReference type="GO" id="GO:0006508">
    <property type="term" value="P:proteolysis"/>
    <property type="evidence" value="ECO:0007669"/>
    <property type="project" value="InterPro"/>
</dbReference>
<dbReference type="RefSeq" id="WP_129687438.1">
    <property type="nucleotide sequence ID" value="NZ_LR214970.1"/>
</dbReference>
<accession>A0A449A8A6</accession>
<dbReference type="Proteomes" id="UP000290942">
    <property type="component" value="Chromosome"/>
</dbReference>
<dbReference type="Gene3D" id="3.90.226.10">
    <property type="entry name" value="2-enoyl-CoA Hydratase, Chain A, domain 1"/>
    <property type="match status" value="1"/>
</dbReference>
<organism evidence="2 3">
    <name type="scientific">Mycoplasmopsis bovigenitalium</name>
    <dbReference type="NCBI Taxonomy" id="2112"/>
    <lineage>
        <taxon>Bacteria</taxon>
        <taxon>Bacillati</taxon>
        <taxon>Mycoplasmatota</taxon>
        <taxon>Mycoplasmoidales</taxon>
        <taxon>Metamycoplasmataceae</taxon>
        <taxon>Mycoplasmopsis</taxon>
    </lineage>
</organism>